<organism evidence="1">
    <name type="scientific">gut metagenome</name>
    <dbReference type="NCBI Taxonomy" id="749906"/>
    <lineage>
        <taxon>unclassified sequences</taxon>
        <taxon>metagenomes</taxon>
        <taxon>organismal metagenomes</taxon>
    </lineage>
</organism>
<protein>
    <recommendedName>
        <fullName evidence="2">SAM-dependent methyltransferase</fullName>
    </recommendedName>
</protein>
<evidence type="ECO:0000313" key="1">
    <source>
        <dbReference type="EMBL" id="EJW91811.1"/>
    </source>
</evidence>
<proteinExistence type="predicted"/>
<accession>J9FA77</accession>
<comment type="caution">
    <text evidence="1">The sequence shown here is derived from an EMBL/GenBank/DDBJ whole genome shotgun (WGS) entry which is preliminary data.</text>
</comment>
<dbReference type="AlphaFoldDB" id="J9FA77"/>
<dbReference type="EMBL" id="AMCI01007938">
    <property type="protein sequence ID" value="EJW91811.1"/>
    <property type="molecule type" value="Genomic_DNA"/>
</dbReference>
<reference evidence="1" key="1">
    <citation type="journal article" date="2012" name="PLoS ONE">
        <title>Gene sets for utilization of primary and secondary nutrition supplies in the distal gut of endangered iberian lynx.</title>
        <authorList>
            <person name="Alcaide M."/>
            <person name="Messina E."/>
            <person name="Richter M."/>
            <person name="Bargiela R."/>
            <person name="Peplies J."/>
            <person name="Huws S.A."/>
            <person name="Newbold C.J."/>
            <person name="Golyshin P.N."/>
            <person name="Simon M.A."/>
            <person name="Lopez G."/>
            <person name="Yakimov M.M."/>
            <person name="Ferrer M."/>
        </authorList>
    </citation>
    <scope>NUCLEOTIDE SEQUENCE</scope>
</reference>
<evidence type="ECO:0008006" key="2">
    <source>
        <dbReference type="Google" id="ProtNLM"/>
    </source>
</evidence>
<sequence length="194" mass="22608">MKESISRTLRWLRRFRHRQGYGIHSPFAFNLVTGVIYEKGEYYAYDKLKALYLRQRPALRWKDCKLLFRLANFQHPERACLLGIAPEDTLYAFLKAGSQHTAYTCGESVLASATGRYDLLVVSGDWESQSAHFLPYLRPGGLLIVIGLNNRQRKQAWQALLQAPQAQVSFDLYDFGLICYRPDLQRQHYLINYR</sequence>
<name>J9FA77_9ZZZZ</name>
<gene>
    <name evidence="1" type="ORF">EVA_20095</name>
</gene>